<evidence type="ECO:0000256" key="1">
    <source>
        <dbReference type="SAM" id="SignalP"/>
    </source>
</evidence>
<dbReference type="EMBL" id="BDGU01000078">
    <property type="protein sequence ID" value="GAW01877.1"/>
    <property type="molecule type" value="Genomic_DNA"/>
</dbReference>
<name>A0A1Q3E3P1_LENED</name>
<feature type="chain" id="PRO_5012479028" evidence="1">
    <location>
        <begin position="22"/>
        <end position="153"/>
    </location>
</feature>
<sequence length="153" mass="16503">MHFISFSATILAAISYSKVFGDFIAWSGNACDGDEGLNVPCDNGCDGFEGRHSFEVVASGTHCVTFYEDEGCGGEHFFFSGEGNSECINVNTGTSIGSFSLFWVSELISAAQDTMSCSTIKRLNIIFDIVSEDIHKRNNDEVTLKPSASSGLR</sequence>
<dbReference type="AlphaFoldDB" id="A0A1Q3E3P1"/>
<evidence type="ECO:0000313" key="2">
    <source>
        <dbReference type="EMBL" id="GAW01877.1"/>
    </source>
</evidence>
<feature type="signal peptide" evidence="1">
    <location>
        <begin position="1"/>
        <end position="21"/>
    </location>
</feature>
<dbReference type="Proteomes" id="UP000188533">
    <property type="component" value="Unassembled WGS sequence"/>
</dbReference>
<keyword evidence="1" id="KW-0732">Signal</keyword>
<keyword evidence="3" id="KW-1185">Reference proteome</keyword>
<accession>A0A1Q3E3P1</accession>
<proteinExistence type="predicted"/>
<reference evidence="2 3" key="2">
    <citation type="submission" date="2017-02" db="EMBL/GenBank/DDBJ databases">
        <title>A genome survey and senescence transcriptome analysis in Lentinula edodes.</title>
        <authorList>
            <person name="Sakamoto Y."/>
            <person name="Nakade K."/>
            <person name="Sato S."/>
            <person name="Yoshida Y."/>
            <person name="Miyazaki K."/>
            <person name="Natsume S."/>
            <person name="Konno N."/>
        </authorList>
    </citation>
    <scope>NUCLEOTIDE SEQUENCE [LARGE SCALE GENOMIC DNA]</scope>
    <source>
        <strain evidence="2 3">NBRC 111202</strain>
    </source>
</reference>
<gene>
    <name evidence="2" type="ORF">LENED_003499</name>
</gene>
<organism evidence="2 3">
    <name type="scientific">Lentinula edodes</name>
    <name type="common">Shiitake mushroom</name>
    <name type="synonym">Lentinus edodes</name>
    <dbReference type="NCBI Taxonomy" id="5353"/>
    <lineage>
        <taxon>Eukaryota</taxon>
        <taxon>Fungi</taxon>
        <taxon>Dikarya</taxon>
        <taxon>Basidiomycota</taxon>
        <taxon>Agaricomycotina</taxon>
        <taxon>Agaricomycetes</taxon>
        <taxon>Agaricomycetidae</taxon>
        <taxon>Agaricales</taxon>
        <taxon>Marasmiineae</taxon>
        <taxon>Omphalotaceae</taxon>
        <taxon>Lentinula</taxon>
    </lineage>
</organism>
<evidence type="ECO:0000313" key="3">
    <source>
        <dbReference type="Proteomes" id="UP000188533"/>
    </source>
</evidence>
<reference evidence="2 3" key="1">
    <citation type="submission" date="2016-08" db="EMBL/GenBank/DDBJ databases">
        <authorList>
            <consortium name="Lentinula edodes genome sequencing consortium"/>
            <person name="Sakamoto Y."/>
            <person name="Nakade K."/>
            <person name="Sato S."/>
            <person name="Yoshida Y."/>
            <person name="Miyazaki K."/>
            <person name="Natsume S."/>
            <person name="Konno N."/>
        </authorList>
    </citation>
    <scope>NUCLEOTIDE SEQUENCE [LARGE SCALE GENOMIC DNA]</scope>
    <source>
        <strain evidence="2 3">NBRC 111202</strain>
    </source>
</reference>
<protein>
    <submittedName>
        <fullName evidence="2">Uncharacterized protein</fullName>
    </submittedName>
</protein>
<comment type="caution">
    <text evidence="2">The sequence shown here is derived from an EMBL/GenBank/DDBJ whole genome shotgun (WGS) entry which is preliminary data.</text>
</comment>